<gene>
    <name evidence="2" type="ORF">Hgul01_02321</name>
</gene>
<organism evidence="2 3">
    <name type="scientific">Herpetosiphon gulosus</name>
    <dbReference type="NCBI Taxonomy" id="1973496"/>
    <lineage>
        <taxon>Bacteria</taxon>
        <taxon>Bacillati</taxon>
        <taxon>Chloroflexota</taxon>
        <taxon>Chloroflexia</taxon>
        <taxon>Herpetosiphonales</taxon>
        <taxon>Herpetosiphonaceae</taxon>
        <taxon>Herpetosiphon</taxon>
    </lineage>
</organism>
<proteinExistence type="predicted"/>
<accession>A0ABP9X236</accession>
<keyword evidence="1" id="KW-0472">Membrane</keyword>
<dbReference type="EMBL" id="BAABRU010000007">
    <property type="protein sequence ID" value="GAA5528520.1"/>
    <property type="molecule type" value="Genomic_DNA"/>
</dbReference>
<evidence type="ECO:0000313" key="3">
    <source>
        <dbReference type="Proteomes" id="UP001428290"/>
    </source>
</evidence>
<dbReference type="Proteomes" id="UP001428290">
    <property type="component" value="Unassembled WGS sequence"/>
</dbReference>
<name>A0ABP9X236_9CHLR</name>
<reference evidence="2 3" key="1">
    <citation type="submission" date="2024-02" db="EMBL/GenBank/DDBJ databases">
        <title>Herpetosiphon gulosus NBRC 112829.</title>
        <authorList>
            <person name="Ichikawa N."/>
            <person name="Katano-Makiyama Y."/>
            <person name="Hidaka K."/>
        </authorList>
    </citation>
    <scope>NUCLEOTIDE SEQUENCE [LARGE SCALE GENOMIC DNA]</scope>
    <source>
        <strain evidence="2 3">NBRC 112829</strain>
    </source>
</reference>
<keyword evidence="1" id="KW-1133">Transmembrane helix</keyword>
<evidence type="ECO:0000256" key="1">
    <source>
        <dbReference type="SAM" id="Phobius"/>
    </source>
</evidence>
<protein>
    <submittedName>
        <fullName evidence="2">Uncharacterized protein</fullName>
    </submittedName>
</protein>
<evidence type="ECO:0000313" key="2">
    <source>
        <dbReference type="EMBL" id="GAA5528520.1"/>
    </source>
</evidence>
<feature type="transmembrane region" description="Helical" evidence="1">
    <location>
        <begin position="20"/>
        <end position="41"/>
    </location>
</feature>
<sequence length="43" mass="4792">MTFAEQADQQSILVRPIHVMAARLYAALLFLQITGLGYKLIVS</sequence>
<keyword evidence="1" id="KW-0812">Transmembrane</keyword>
<keyword evidence="3" id="KW-1185">Reference proteome</keyword>
<comment type="caution">
    <text evidence="2">The sequence shown here is derived from an EMBL/GenBank/DDBJ whole genome shotgun (WGS) entry which is preliminary data.</text>
</comment>